<keyword evidence="7" id="KW-1185">Reference proteome</keyword>
<reference evidence="3 8" key="2">
    <citation type="submission" date="2012-05" db="EMBL/GenBank/DDBJ databases">
        <title>The Genome Sequence of Eubacteriaceae bacterium CM2.</title>
        <authorList>
            <consortium name="The Broad Institute Genome Sequencing Platform"/>
            <person name="Earl A."/>
            <person name="Ward D."/>
            <person name="Feldgarden M."/>
            <person name="Gevers D."/>
            <person name="Sizova M."/>
            <person name="Hazen A."/>
            <person name="Epstein S."/>
            <person name="Walker B."/>
            <person name="Young S.K."/>
            <person name="Zeng Q."/>
            <person name="Gargeya S."/>
            <person name="Fitzgerald M."/>
            <person name="Haas B."/>
            <person name="Abouelleil A."/>
            <person name="Alvarado L."/>
            <person name="Arachchi H.M."/>
            <person name="Berlin A."/>
            <person name="Chapman S.B."/>
            <person name="Goldberg J."/>
            <person name="Griggs A."/>
            <person name="Gujja S."/>
            <person name="Hansen M."/>
            <person name="Howarth C."/>
            <person name="Imamovic A."/>
            <person name="Larimer J."/>
            <person name="McCowen C."/>
            <person name="Montmayeur A."/>
            <person name="Murphy C."/>
            <person name="Neiman D."/>
            <person name="Pearson M."/>
            <person name="Priest M."/>
            <person name="Roberts A."/>
            <person name="Saif S."/>
            <person name="Shea T."/>
            <person name="Sisk P."/>
            <person name="Sykes S."/>
            <person name="Wortman J."/>
            <person name="Nusbaum C."/>
            <person name="Birren B."/>
        </authorList>
    </citation>
    <scope>NUCLEOTIDE SEQUENCE [LARGE SCALE GENOMIC DNA]</scope>
    <source>
        <strain evidence="3 8">CM2</strain>
    </source>
</reference>
<dbReference type="Proteomes" id="UP000017818">
    <property type="component" value="Unassembled WGS sequence"/>
</dbReference>
<evidence type="ECO:0000313" key="5">
    <source>
        <dbReference type="EMBL" id="EJU24470.1"/>
    </source>
</evidence>
<feature type="transmembrane region" description="Helical" evidence="2">
    <location>
        <begin position="6"/>
        <end position="26"/>
    </location>
</feature>
<dbReference type="Proteomes" id="UP000003379">
    <property type="component" value="Unassembled WGS sequence"/>
</dbReference>
<keyword evidence="2" id="KW-0812">Transmembrane</keyword>
<accession>V9HVJ5</accession>
<dbReference type="RefSeq" id="WP_009527945.1">
    <property type="nucleotide sequence ID" value="NZ_ALNK01000005.1"/>
</dbReference>
<reference evidence="4 6" key="1">
    <citation type="submission" date="2011-08" db="EMBL/GenBank/DDBJ databases">
        <title>The Genome Sequence of Eubacteriaceae bacterium CM5.</title>
        <authorList>
            <consortium name="The Broad Institute Genome Sequencing Platform"/>
            <person name="Earl A."/>
            <person name="Ward D."/>
            <person name="Feldgarden M."/>
            <person name="Gevers D."/>
            <person name="Sizova M."/>
            <person name="Hazen A."/>
            <person name="Epstein S."/>
            <person name="Young S.K."/>
            <person name="Zeng Q."/>
            <person name="Gargeya S."/>
            <person name="Fitzgerald M."/>
            <person name="Haas B."/>
            <person name="Abouelleil A."/>
            <person name="Alvarado L."/>
            <person name="Arachchi H.M."/>
            <person name="Berlin A."/>
            <person name="Brown A."/>
            <person name="Chapman S.B."/>
            <person name="Chen Z."/>
            <person name="Dunbar C."/>
            <person name="Freedman E."/>
            <person name="Gearin G."/>
            <person name="Gellesch M."/>
            <person name="Goldberg J."/>
            <person name="Griggs A."/>
            <person name="Gujja S."/>
            <person name="Heiman D."/>
            <person name="Howarth C."/>
            <person name="Larson L."/>
            <person name="Lui A."/>
            <person name="MacDonald P.J.P."/>
            <person name="Montmayeur A."/>
            <person name="Murphy C."/>
            <person name="Neiman D."/>
            <person name="Pearson M."/>
            <person name="Priest M."/>
            <person name="Roberts A."/>
            <person name="Saif S."/>
            <person name="Shea T."/>
            <person name="Shenoy N."/>
            <person name="Sisk P."/>
            <person name="Stolte C."/>
            <person name="Sykes S."/>
            <person name="Wortman J."/>
            <person name="Nusbaum C."/>
            <person name="Birren B."/>
        </authorList>
    </citation>
    <scope>NUCLEOTIDE SEQUENCE [LARGE SCALE GENOMIC DNA]</scope>
    <source>
        <strain evidence="4 6">CM5</strain>
    </source>
</reference>
<organism evidence="4 6">
    <name type="scientific">Peptoanaerobacter stomatis</name>
    <dbReference type="NCBI Taxonomy" id="796937"/>
    <lineage>
        <taxon>Bacteria</taxon>
        <taxon>Bacillati</taxon>
        <taxon>Bacillota</taxon>
        <taxon>Clostridia</taxon>
        <taxon>Peptostreptococcales</taxon>
        <taxon>Filifactoraceae</taxon>
        <taxon>Peptoanaerobacter</taxon>
    </lineage>
</organism>
<reference evidence="5 7" key="3">
    <citation type="submission" date="2012-07" db="EMBL/GenBank/DDBJ databases">
        <authorList>
            <person name="Durkin A.S."/>
            <person name="McCorrison J."/>
            <person name="Torralba M."/>
            <person name="Gillis M."/>
            <person name="Methe B."/>
            <person name="Sutton G."/>
            <person name="Nelson K.E."/>
        </authorList>
    </citation>
    <scope>NUCLEOTIDE SEQUENCE [LARGE SCALE GENOMIC DNA]</scope>
    <source>
        <strain evidence="5 7">OBRC8</strain>
    </source>
</reference>
<dbReference type="OrthoDB" id="9987870at2"/>
<evidence type="ECO:0000313" key="4">
    <source>
        <dbReference type="EMBL" id="EHL19835.1"/>
    </source>
</evidence>
<dbReference type="HOGENOM" id="CLU_207912_0_0_9"/>
<accession>J6HHL6</accession>
<evidence type="ECO:0000313" key="7">
    <source>
        <dbReference type="Proteomes" id="UP000005244"/>
    </source>
</evidence>
<keyword evidence="2" id="KW-1133">Transmembrane helix</keyword>
<feature type="coiled-coil region" evidence="1">
    <location>
        <begin position="29"/>
        <end position="56"/>
    </location>
</feature>
<evidence type="ECO:0000313" key="6">
    <source>
        <dbReference type="Proteomes" id="UP000003379"/>
    </source>
</evidence>
<dbReference type="Proteomes" id="UP000005244">
    <property type="component" value="Unassembled WGS sequence"/>
</dbReference>
<keyword evidence="1" id="KW-0175">Coiled coil</keyword>
<accession>G9XB01</accession>
<name>G9XB01_9FIRM</name>
<dbReference type="EMBL" id="ALNK01000005">
    <property type="protein sequence ID" value="EJU24470.1"/>
    <property type="molecule type" value="Genomic_DNA"/>
</dbReference>
<comment type="caution">
    <text evidence="4">The sequence shown here is derived from an EMBL/GenBank/DDBJ whole genome shotgun (WGS) entry which is preliminary data.</text>
</comment>
<sequence>MFIQITNIFVGIMIILIPFMLLFVLVKKFLSKDKEKENLELRVEILEHEIQRIKEHINYIDEL</sequence>
<keyword evidence="2" id="KW-0472">Membrane</keyword>
<dbReference type="EMBL" id="AFZF02000010">
    <property type="protein sequence ID" value="EHL17994.1"/>
    <property type="molecule type" value="Genomic_DNA"/>
</dbReference>
<dbReference type="AlphaFoldDB" id="G9XB01"/>
<proteinExistence type="predicted"/>
<dbReference type="EMBL" id="AFZG01000014">
    <property type="protein sequence ID" value="EHL19835.1"/>
    <property type="molecule type" value="Genomic_DNA"/>
</dbReference>
<evidence type="ECO:0000313" key="3">
    <source>
        <dbReference type="EMBL" id="EHL17994.1"/>
    </source>
</evidence>
<gene>
    <name evidence="5" type="ORF">HMPREF1143_1303</name>
    <name evidence="4" type="ORF">HMPREF9628_01168</name>
    <name evidence="3" type="ORF">HMPREF9630_01250</name>
</gene>
<dbReference type="STRING" id="796937.HMPREF9630_01250"/>
<evidence type="ECO:0000256" key="2">
    <source>
        <dbReference type="SAM" id="Phobius"/>
    </source>
</evidence>
<evidence type="ECO:0000256" key="1">
    <source>
        <dbReference type="SAM" id="Coils"/>
    </source>
</evidence>
<evidence type="ECO:0000313" key="8">
    <source>
        <dbReference type="Proteomes" id="UP000017818"/>
    </source>
</evidence>
<protein>
    <submittedName>
        <fullName evidence="4">Uncharacterized protein</fullName>
    </submittedName>
</protein>